<dbReference type="EMBL" id="CAJNOQ010005354">
    <property type="protein sequence ID" value="CAF1095730.1"/>
    <property type="molecule type" value="Genomic_DNA"/>
</dbReference>
<organism evidence="4 7">
    <name type="scientific">Didymodactylos carnosus</name>
    <dbReference type="NCBI Taxonomy" id="1234261"/>
    <lineage>
        <taxon>Eukaryota</taxon>
        <taxon>Metazoa</taxon>
        <taxon>Spiralia</taxon>
        <taxon>Gnathifera</taxon>
        <taxon>Rotifera</taxon>
        <taxon>Eurotatoria</taxon>
        <taxon>Bdelloidea</taxon>
        <taxon>Philodinida</taxon>
        <taxon>Philodinidae</taxon>
        <taxon>Didymodactylos</taxon>
    </lineage>
</organism>
<feature type="compositionally biased region" description="Polar residues" evidence="1">
    <location>
        <begin position="437"/>
        <end position="453"/>
    </location>
</feature>
<accession>A0A814NRR5</accession>
<dbReference type="Proteomes" id="UP000681722">
    <property type="component" value="Unassembled WGS sequence"/>
</dbReference>
<evidence type="ECO:0000313" key="5">
    <source>
        <dbReference type="EMBL" id="CAF3616020.1"/>
    </source>
</evidence>
<proteinExistence type="predicted"/>
<evidence type="ECO:0000313" key="4">
    <source>
        <dbReference type="EMBL" id="CAF1095730.1"/>
    </source>
</evidence>
<dbReference type="EMBL" id="CAJOBC010005354">
    <property type="protein sequence ID" value="CAF3861076.1"/>
    <property type="molecule type" value="Genomic_DNA"/>
</dbReference>
<dbReference type="Proteomes" id="UP000682733">
    <property type="component" value="Unassembled WGS sequence"/>
</dbReference>
<dbReference type="EMBL" id="CAJNOK010001819">
    <property type="protein sequence ID" value="CAF0831483.1"/>
    <property type="molecule type" value="Genomic_DNA"/>
</dbReference>
<dbReference type="SUPFAM" id="SSF53098">
    <property type="entry name" value="Ribonuclease H-like"/>
    <property type="match status" value="1"/>
</dbReference>
<dbReference type="AlphaFoldDB" id="A0A814NRR5"/>
<evidence type="ECO:0000256" key="1">
    <source>
        <dbReference type="SAM" id="MobiDB-lite"/>
    </source>
</evidence>
<keyword evidence="7" id="KW-1185">Reference proteome</keyword>
<dbReference type="InterPro" id="IPR012337">
    <property type="entry name" value="RNaseH-like_sf"/>
</dbReference>
<feature type="compositionally biased region" description="Low complexity" evidence="1">
    <location>
        <begin position="409"/>
        <end position="422"/>
    </location>
</feature>
<dbReference type="Proteomes" id="UP000663829">
    <property type="component" value="Unassembled WGS sequence"/>
</dbReference>
<dbReference type="GO" id="GO:0015074">
    <property type="term" value="P:DNA integration"/>
    <property type="evidence" value="ECO:0007669"/>
    <property type="project" value="InterPro"/>
</dbReference>
<evidence type="ECO:0000313" key="3">
    <source>
        <dbReference type="EMBL" id="CAF0831483.1"/>
    </source>
</evidence>
<gene>
    <name evidence="4" type="ORF">GPM918_LOCUS18495</name>
    <name evidence="3" type="ORF">OVA965_LOCUS6168</name>
    <name evidence="6" type="ORF">SRO942_LOCUS18492</name>
    <name evidence="5" type="ORF">TMI583_LOCUS6164</name>
</gene>
<dbReference type="Proteomes" id="UP000677228">
    <property type="component" value="Unassembled WGS sequence"/>
</dbReference>
<reference evidence="4" key="1">
    <citation type="submission" date="2021-02" db="EMBL/GenBank/DDBJ databases">
        <authorList>
            <person name="Nowell W R."/>
        </authorList>
    </citation>
    <scope>NUCLEOTIDE SEQUENCE</scope>
</reference>
<evidence type="ECO:0000313" key="7">
    <source>
        <dbReference type="Proteomes" id="UP000663829"/>
    </source>
</evidence>
<dbReference type="OrthoDB" id="441971at2759"/>
<comment type="caution">
    <text evidence="4">The sequence shown here is derived from an EMBL/GenBank/DDBJ whole genome shotgun (WGS) entry which is preliminary data.</text>
</comment>
<protein>
    <recommendedName>
        <fullName evidence="2">Integrase catalytic domain-containing protein</fullName>
    </recommendedName>
</protein>
<evidence type="ECO:0000259" key="2">
    <source>
        <dbReference type="PROSITE" id="PS50994"/>
    </source>
</evidence>
<sequence>MSTKRDAFIKTIEKRRSVYSQERLNQILQEALLAKDKEPGDRTAKDYRRIKRFDIVEVHGKKRLVASRTDDEKEMRFFVSIEEMFDIIDFTHKKMNHGGRDRLWPILSKQYANIPREVIQTYLKMCDYCVKRRKRLRVSTEEADNDDTEQPLQQHQQIKHEHDQCVQNNSSLLSNTTSMTTTTPITSSASIPSTHSVDPHSTNIQQVFNSTVANSSYPTVTHLMNRLCEYDMIDLQNAHDGEYFYVLVYQDYLTKFTQLRPLKNKAALEVATNLMDIFCIFGPPLVLQSNVDLQIENNTVQQTLEAVWPGIRLFHDDSTQSRDTTKLRNEQIRSMIAAWMFVNNNPRWSYGLKFVQLTLNSNQNLELKRSPYEAMFKTLPVLRPATVTLSTDTQPKNEQQVFVKFSVMPQTSSSTSSASPPQHQHHPPHTPTSTSTNVDQQQHHNFVTPNVNILSGPIDSDMIKEEM</sequence>
<dbReference type="PROSITE" id="PS50994">
    <property type="entry name" value="INTEGRASE"/>
    <property type="match status" value="1"/>
</dbReference>
<dbReference type="InterPro" id="IPR036397">
    <property type="entry name" value="RNaseH_sf"/>
</dbReference>
<dbReference type="Gene3D" id="3.30.420.10">
    <property type="entry name" value="Ribonuclease H-like superfamily/Ribonuclease H"/>
    <property type="match status" value="1"/>
</dbReference>
<dbReference type="EMBL" id="CAJOBA010001819">
    <property type="protein sequence ID" value="CAF3616020.1"/>
    <property type="molecule type" value="Genomic_DNA"/>
</dbReference>
<feature type="region of interest" description="Disordered" evidence="1">
    <location>
        <begin position="408"/>
        <end position="467"/>
    </location>
</feature>
<dbReference type="InterPro" id="IPR001584">
    <property type="entry name" value="Integrase_cat-core"/>
</dbReference>
<evidence type="ECO:0000313" key="6">
    <source>
        <dbReference type="EMBL" id="CAF3861076.1"/>
    </source>
</evidence>
<name>A0A814NRR5_9BILA</name>
<dbReference type="GO" id="GO:0003676">
    <property type="term" value="F:nucleic acid binding"/>
    <property type="evidence" value="ECO:0007669"/>
    <property type="project" value="InterPro"/>
</dbReference>
<feature type="domain" description="Integrase catalytic" evidence="2">
    <location>
        <begin position="214"/>
        <end position="379"/>
    </location>
</feature>